<evidence type="ECO:0000256" key="1">
    <source>
        <dbReference type="ARBA" id="ARBA00004123"/>
    </source>
</evidence>
<comment type="subcellular location">
    <subcellularLocation>
        <location evidence="2">Cytoplasm</location>
    </subcellularLocation>
    <subcellularLocation>
        <location evidence="1">Nucleus</location>
    </subcellularLocation>
</comment>
<sequence length="410" mass="46635">MDVVSTSVGKFTVDLFNKLNETNKGKNLFFSPWSISAALALTYLGAKGNTATEMAEVLHFTQAAGAEASSVARPSRGRPKRRKMDPENKQAEDIHSGFKKLLTAINKPRSTYSLRSANRIYVEKTLLLLPTYIQLSKNYYKAEPQKVNFKTAPEQSGKEINTWVEKQTEGKIKNLLSPQDVSNTTKLILINAIYFKAEWEVQFQGGRTDLQAFRLSKNKTKPVKMMHMRSTFPVLIMETMNFKMIELPYVKHELSMFILLPDDIKDNTTGLEKLEREMTYEKLSEWTDSKKMTETLVDLYLPKFKMEERYDLSDNLVRMGMHSAFSSNADFSGMIEKGNLQISKVFHKSFVAVDEKGTEAAAATAVITELSSAPVGHVLKFKVDHPFFFFIRHNKSKSILFFGRLCSPLE</sequence>
<evidence type="ECO:0000259" key="9">
    <source>
        <dbReference type="SMART" id="SM00093"/>
    </source>
</evidence>
<feature type="non-terminal residue" evidence="10">
    <location>
        <position position="410"/>
    </location>
</feature>
<evidence type="ECO:0000256" key="2">
    <source>
        <dbReference type="ARBA" id="ARBA00004496"/>
    </source>
</evidence>
<dbReference type="EMBL" id="VYXB01006202">
    <property type="protein sequence ID" value="NWS17602.1"/>
    <property type="molecule type" value="Genomic_DNA"/>
</dbReference>
<comment type="similarity">
    <text evidence="3">Belongs to the serpin family. Ov-serpin subfamily.</text>
</comment>
<dbReference type="InterPro" id="IPR023795">
    <property type="entry name" value="Serpin_CS"/>
</dbReference>
<keyword evidence="4" id="KW-0963">Cytoplasm</keyword>
<dbReference type="GO" id="GO:0005634">
    <property type="term" value="C:nucleus"/>
    <property type="evidence" value="ECO:0007669"/>
    <property type="project" value="UniProtKB-SubCell"/>
</dbReference>
<dbReference type="AlphaFoldDB" id="A0A7K5DAT4"/>
<keyword evidence="11" id="KW-1185">Reference proteome</keyword>
<organism evidence="10 11">
    <name type="scientific">Pachyramphus minor</name>
    <dbReference type="NCBI Taxonomy" id="369605"/>
    <lineage>
        <taxon>Eukaryota</taxon>
        <taxon>Metazoa</taxon>
        <taxon>Chordata</taxon>
        <taxon>Craniata</taxon>
        <taxon>Vertebrata</taxon>
        <taxon>Euteleostomi</taxon>
        <taxon>Archelosauria</taxon>
        <taxon>Archosauria</taxon>
        <taxon>Dinosauria</taxon>
        <taxon>Saurischia</taxon>
        <taxon>Theropoda</taxon>
        <taxon>Coelurosauria</taxon>
        <taxon>Aves</taxon>
        <taxon>Neognathae</taxon>
        <taxon>Neoaves</taxon>
        <taxon>Telluraves</taxon>
        <taxon>Australaves</taxon>
        <taxon>Passeriformes</taxon>
        <taxon>Tyrannidae</taxon>
        <taxon>Pachyramphus</taxon>
    </lineage>
</organism>
<protein>
    <recommendedName>
        <fullName evidence="7">Serpin B10</fullName>
    </recommendedName>
</protein>
<dbReference type="FunFam" id="2.30.39.10:FF:000050">
    <property type="entry name" value="Heterochromatin-associated protein MENT"/>
    <property type="match status" value="1"/>
</dbReference>
<dbReference type="Proteomes" id="UP000525089">
    <property type="component" value="Unassembled WGS sequence"/>
</dbReference>
<evidence type="ECO:0000313" key="11">
    <source>
        <dbReference type="Proteomes" id="UP000525089"/>
    </source>
</evidence>
<reference evidence="10 11" key="1">
    <citation type="submission" date="2019-09" db="EMBL/GenBank/DDBJ databases">
        <title>Bird 10,000 Genomes (B10K) Project - Family phase.</title>
        <authorList>
            <person name="Zhang G."/>
        </authorList>
    </citation>
    <scope>NUCLEOTIDE SEQUENCE [LARGE SCALE GENOMIC DNA]</scope>
    <source>
        <strain evidence="10">B10K-DU-001-72</strain>
        <tissue evidence="10">Muscle</tissue>
    </source>
</reference>
<name>A0A7K5DAT4_9TYRA</name>
<dbReference type="FunFam" id="3.30.497.10:FF:000001">
    <property type="entry name" value="Serine protease inhibitor"/>
    <property type="match status" value="1"/>
</dbReference>
<dbReference type="SMART" id="SM00093">
    <property type="entry name" value="SERPIN"/>
    <property type="match status" value="1"/>
</dbReference>
<dbReference type="Gene3D" id="2.30.39.10">
    <property type="entry name" value="Alpha-1-antitrypsin, domain 1"/>
    <property type="match status" value="1"/>
</dbReference>
<evidence type="ECO:0000256" key="4">
    <source>
        <dbReference type="ARBA" id="ARBA00022490"/>
    </source>
</evidence>
<keyword evidence="6" id="KW-0539">Nucleus</keyword>
<comment type="caution">
    <text evidence="10">The sequence shown here is derived from an EMBL/GenBank/DDBJ whole genome shotgun (WGS) entry which is preliminary data.</text>
</comment>
<evidence type="ECO:0000256" key="8">
    <source>
        <dbReference type="SAM" id="MobiDB-lite"/>
    </source>
</evidence>
<evidence type="ECO:0000256" key="7">
    <source>
        <dbReference type="ARBA" id="ARBA00041146"/>
    </source>
</evidence>
<dbReference type="InterPro" id="IPR000215">
    <property type="entry name" value="Serpin_fam"/>
</dbReference>
<feature type="non-terminal residue" evidence="10">
    <location>
        <position position="1"/>
    </location>
</feature>
<dbReference type="PANTHER" id="PTHR11461:SF175">
    <property type="entry name" value="SERPIN B10"/>
    <property type="match status" value="1"/>
</dbReference>
<evidence type="ECO:0000256" key="6">
    <source>
        <dbReference type="ARBA" id="ARBA00023242"/>
    </source>
</evidence>
<dbReference type="InterPro" id="IPR042185">
    <property type="entry name" value="Serpin_sf_2"/>
</dbReference>
<dbReference type="GO" id="GO:0005737">
    <property type="term" value="C:cytoplasm"/>
    <property type="evidence" value="ECO:0007669"/>
    <property type="project" value="UniProtKB-SubCell"/>
</dbReference>
<dbReference type="PROSITE" id="PS00284">
    <property type="entry name" value="SERPIN"/>
    <property type="match status" value="1"/>
</dbReference>
<dbReference type="GO" id="GO:0004867">
    <property type="term" value="F:serine-type endopeptidase inhibitor activity"/>
    <property type="evidence" value="ECO:0007669"/>
    <property type="project" value="InterPro"/>
</dbReference>
<evidence type="ECO:0000313" key="10">
    <source>
        <dbReference type="EMBL" id="NWS17602.1"/>
    </source>
</evidence>
<feature type="region of interest" description="Disordered" evidence="8">
    <location>
        <begin position="68"/>
        <end position="91"/>
    </location>
</feature>
<proteinExistence type="inferred from homology"/>
<evidence type="ECO:0000256" key="5">
    <source>
        <dbReference type="ARBA" id="ARBA00022690"/>
    </source>
</evidence>
<evidence type="ECO:0000256" key="3">
    <source>
        <dbReference type="ARBA" id="ARBA00006426"/>
    </source>
</evidence>
<dbReference type="PANTHER" id="PTHR11461">
    <property type="entry name" value="SERINE PROTEASE INHIBITOR, SERPIN"/>
    <property type="match status" value="1"/>
</dbReference>
<dbReference type="InterPro" id="IPR042178">
    <property type="entry name" value="Serpin_sf_1"/>
</dbReference>
<dbReference type="InterPro" id="IPR023796">
    <property type="entry name" value="Serpin_dom"/>
</dbReference>
<dbReference type="GO" id="GO:0005615">
    <property type="term" value="C:extracellular space"/>
    <property type="evidence" value="ECO:0007669"/>
    <property type="project" value="InterPro"/>
</dbReference>
<keyword evidence="5" id="KW-0646">Protease inhibitor</keyword>
<gene>
    <name evidence="10" type="ORF">PACMIN_R07557</name>
</gene>
<feature type="domain" description="Serpin" evidence="9">
    <location>
        <begin position="13"/>
        <end position="408"/>
    </location>
</feature>
<dbReference type="CDD" id="cd02058">
    <property type="entry name" value="serpinB_MENT-like"/>
    <property type="match status" value="1"/>
</dbReference>
<dbReference type="Gene3D" id="3.30.497.10">
    <property type="entry name" value="Antithrombin, subunit I, domain 2"/>
    <property type="match status" value="1"/>
</dbReference>
<dbReference type="InterPro" id="IPR036186">
    <property type="entry name" value="Serpin_sf"/>
</dbReference>
<dbReference type="SUPFAM" id="SSF56574">
    <property type="entry name" value="Serpins"/>
    <property type="match status" value="1"/>
</dbReference>
<accession>A0A7K5DAT4</accession>
<dbReference type="Pfam" id="PF00079">
    <property type="entry name" value="Serpin"/>
    <property type="match status" value="1"/>
</dbReference>